<dbReference type="Proteomes" id="UP000010475">
    <property type="component" value="Chromosome"/>
</dbReference>
<protein>
    <submittedName>
        <fullName evidence="1">Uncharacterized protein</fullName>
    </submittedName>
</protein>
<dbReference type="KEGG" id="csg:Cylst_2212"/>
<dbReference type="RefSeq" id="WP_015207698.1">
    <property type="nucleotide sequence ID" value="NC_019757.1"/>
</dbReference>
<accession>K9WXA0</accession>
<dbReference type="HOGENOM" id="CLU_2823948_0_0_3"/>
<proteinExistence type="predicted"/>
<reference evidence="1 2" key="1">
    <citation type="submission" date="2012-06" db="EMBL/GenBank/DDBJ databases">
        <title>Finished chromosome of genome of Cylindrospermum stagnale PCC 7417.</title>
        <authorList>
            <consortium name="US DOE Joint Genome Institute"/>
            <person name="Gugger M."/>
            <person name="Coursin T."/>
            <person name="Rippka R."/>
            <person name="Tandeau De Marsac N."/>
            <person name="Huntemann M."/>
            <person name="Wei C.-L."/>
            <person name="Han J."/>
            <person name="Detter J.C."/>
            <person name="Han C."/>
            <person name="Tapia R."/>
            <person name="Chen A."/>
            <person name="Kyrpides N."/>
            <person name="Mavromatis K."/>
            <person name="Markowitz V."/>
            <person name="Szeto E."/>
            <person name="Ivanova N."/>
            <person name="Pagani I."/>
            <person name="Pati A."/>
            <person name="Goodwin L."/>
            <person name="Nordberg H.P."/>
            <person name="Cantor M.N."/>
            <person name="Hua S.X."/>
            <person name="Woyke T."/>
            <person name="Kerfeld C.A."/>
        </authorList>
    </citation>
    <scope>NUCLEOTIDE SEQUENCE [LARGE SCALE GENOMIC DNA]</scope>
    <source>
        <strain evidence="1 2">PCC 7417</strain>
    </source>
</reference>
<name>K9WXA0_9NOST</name>
<keyword evidence="2" id="KW-1185">Reference proteome</keyword>
<gene>
    <name evidence="1" type="ORF">Cylst_2212</name>
</gene>
<evidence type="ECO:0000313" key="2">
    <source>
        <dbReference type="Proteomes" id="UP000010475"/>
    </source>
</evidence>
<organism evidence="1 2">
    <name type="scientific">Cylindrospermum stagnale PCC 7417</name>
    <dbReference type="NCBI Taxonomy" id="56107"/>
    <lineage>
        <taxon>Bacteria</taxon>
        <taxon>Bacillati</taxon>
        <taxon>Cyanobacteriota</taxon>
        <taxon>Cyanophyceae</taxon>
        <taxon>Nostocales</taxon>
        <taxon>Nostocaceae</taxon>
        <taxon>Cylindrospermum</taxon>
    </lineage>
</organism>
<dbReference type="AlphaFoldDB" id="K9WXA0"/>
<dbReference type="EMBL" id="CP003642">
    <property type="protein sequence ID" value="AFZ24444.1"/>
    <property type="molecule type" value="Genomic_DNA"/>
</dbReference>
<sequence length="66" mass="7485">MTQISLSLAMGYGKDITHQVTLRVMPTANLLYETLFAFGERHFAEFPPGHYANVTETARRRMPEGL</sequence>
<evidence type="ECO:0000313" key="1">
    <source>
        <dbReference type="EMBL" id="AFZ24444.1"/>
    </source>
</evidence>